<keyword evidence="2" id="KW-1185">Reference proteome</keyword>
<dbReference type="Gene3D" id="2.10.10.20">
    <property type="entry name" value="Carbohydrate-binding module superfamily 5/12"/>
    <property type="match status" value="1"/>
</dbReference>
<evidence type="ECO:0000313" key="2">
    <source>
        <dbReference type="Proteomes" id="UP000574761"/>
    </source>
</evidence>
<organism evidence="1 2">
    <name type="scientific">Mycoplana azooxidifex</name>
    <dbReference type="NCBI Taxonomy" id="1636188"/>
    <lineage>
        <taxon>Bacteria</taxon>
        <taxon>Pseudomonadati</taxon>
        <taxon>Pseudomonadota</taxon>
        <taxon>Alphaproteobacteria</taxon>
        <taxon>Hyphomicrobiales</taxon>
        <taxon>Rhizobiaceae</taxon>
        <taxon>Mycoplana</taxon>
    </lineage>
</organism>
<sequence>MAQPTKYNRAFNFANQQALTPATPVPANQVEAELNRVKRTTDEIIDNIGLIQRDDGALMNQTVGYDQLQPSLSVGFTLKGYWAAGSDYRTADGVVYDDKFYRAMVTHTSTTANRPDVDTATWEFLFSIADATIPPGSLDIGTVATDGSVTTGKLADGAVGAAKIADGAVGTDALATEGIFRPKLFSHFQRSIPLNMWELGARGSDNEDALVDDTVAIHAAFTQAISEGRELYIPGTNYKMDRYLNTSAARKRVYLSGDPMGRPIFHVPQAVADATGSAGRFIQIGRGNFSDAAGDVTGLALAENVIPGMRRIKLADVTGIRAGMVLTIASNRLWYYDDRGQYYCSEMHLISKVLEATDEVVIDDYTRDVYTIGVDTLYIKAWEPDTGEVNNIGILFPSSGPGAGTRGFMMDRTVNFRAHEVMIEGCTGPGALAITRAWLPRVDNYEVRGGGVELVGGSMGYGMSANSWYGGIVTGLKSRGMRRSIDFDTTSAAQNQSVTRDVIVTDFHITGGNATSGVGEIVQAPEFDSATGWTTSTPWAISGGKATRTGGTTGSLYAAISGFVPGETAYIVAVINSITGGGIRFGFFEDTTQLSVTSYITEPGTYTFPLAVPPSANRLYAQADTNGVSCELESLSLQAPSFFYPDGDAPNYGIGGHGAIEGIVFSKGFISDVQYAINVRNRDTVISDVNFRGRMEYCVYATHGTGLTVRDSNYRRTDFPDKMDSATAWDTTQTDKLPKAFVRLGISTGSGDWKYDGITRISNNDAHGLREAFLSLGITSTYSVKNLFVENDKVVIGAPAGTTFEFIKVEGGSGEARVGYSHIDLGSLHVSNYGAGTYRMLPPVAKFIIGSSGHWPTLDCAVQTGNRQWRFLLNDDLVIRIPNAAPQGERLGVKLIPNGGDGYGDFLVAPGSATLVDIGAIGPDVVGSASILTDGTSDGTDAKFNVFLDATTGDLYLKNRTGTGRRWIVELT</sequence>
<gene>
    <name evidence="1" type="ORF">GGQ64_005350</name>
</gene>
<reference evidence="1 2" key="1">
    <citation type="submission" date="2020-08" db="EMBL/GenBank/DDBJ databases">
        <title>Genomic Encyclopedia of Type Strains, Phase IV (KMG-IV): sequencing the most valuable type-strain genomes for metagenomic binning, comparative biology and taxonomic classification.</title>
        <authorList>
            <person name="Goeker M."/>
        </authorList>
    </citation>
    <scope>NUCLEOTIDE SEQUENCE [LARGE SCALE GENOMIC DNA]</scope>
    <source>
        <strain evidence="1 2">DSM 100211</strain>
    </source>
</reference>
<dbReference type="RefSeq" id="WP_183808256.1">
    <property type="nucleotide sequence ID" value="NZ_JACIEE010000015.1"/>
</dbReference>
<dbReference type="EMBL" id="JACIEE010000015">
    <property type="protein sequence ID" value="MBB3980103.1"/>
    <property type="molecule type" value="Genomic_DNA"/>
</dbReference>
<proteinExistence type="predicted"/>
<dbReference type="AlphaFoldDB" id="A0A7W6GMB6"/>
<dbReference type="InterPro" id="IPR036573">
    <property type="entry name" value="CBM_sf_5/12"/>
</dbReference>
<evidence type="ECO:0000313" key="1">
    <source>
        <dbReference type="EMBL" id="MBB3980103.1"/>
    </source>
</evidence>
<dbReference type="GO" id="GO:0030246">
    <property type="term" value="F:carbohydrate binding"/>
    <property type="evidence" value="ECO:0007669"/>
    <property type="project" value="InterPro"/>
</dbReference>
<dbReference type="Proteomes" id="UP000574761">
    <property type="component" value="Unassembled WGS sequence"/>
</dbReference>
<comment type="caution">
    <text evidence="1">The sequence shown here is derived from an EMBL/GenBank/DDBJ whole genome shotgun (WGS) entry which is preliminary data.</text>
</comment>
<dbReference type="SUPFAM" id="SSF51055">
    <property type="entry name" value="Carbohydrate binding domain"/>
    <property type="match status" value="1"/>
</dbReference>
<dbReference type="GO" id="GO:0004553">
    <property type="term" value="F:hydrolase activity, hydrolyzing O-glycosyl compounds"/>
    <property type="evidence" value="ECO:0007669"/>
    <property type="project" value="InterPro"/>
</dbReference>
<dbReference type="GO" id="GO:0005576">
    <property type="term" value="C:extracellular region"/>
    <property type="evidence" value="ECO:0007669"/>
    <property type="project" value="InterPro"/>
</dbReference>
<name>A0A7W6GMB6_9HYPH</name>
<accession>A0A7W6GMB6</accession>
<protein>
    <submittedName>
        <fullName evidence="1">Uncharacterized protein</fullName>
    </submittedName>
</protein>
<dbReference type="GO" id="GO:0005975">
    <property type="term" value="P:carbohydrate metabolic process"/>
    <property type="evidence" value="ECO:0007669"/>
    <property type="project" value="InterPro"/>
</dbReference>